<comment type="caution">
    <text evidence="8">The sequence shown here is derived from an EMBL/GenBank/DDBJ whole genome shotgun (WGS) entry which is preliminary data.</text>
</comment>
<sequence length="410" mass="47822">MVRRRKDSKNRVLKTGETERKQGGYQFRWTAEDGKRHYVYAKDLKELRAKEKEIVQDVDDGIRTDNLNITLNDMFNIWKSIKQGLKPNTFNNYKYMYNHFVKERVGTRKVRMLHSTDIKRFYNHLVDVDGLKVATVGTIHLIIHQVLQLAVEDDILRKNVSDNGLKELKKVRGLHSSKRRALTVEQQNLFLNYIKNSSKYKHWYPTFAVMLGSGLRVGELTGLRWRDIDFKNNLINVTHTLVFYERSKAKRTGFGINTPKTPAGYRAVPMIETVRDALLEQKQYLTDNNLKSVDIIDGFQDFVFINRFGHVQHQGTLNKAIKRIIRDANFDALDKNPSIKEENLLPNFSCHSLRHTFTTRLIESGMNVKVIQEALGHSDIQTTLNVYADVTKELKQEQFNQFEDFITQNE</sequence>
<protein>
    <submittedName>
        <fullName evidence="8">Site-specific integrase</fullName>
    </submittedName>
</protein>
<dbReference type="CDD" id="cd01189">
    <property type="entry name" value="INT_ICEBs1_C_like"/>
    <property type="match status" value="1"/>
</dbReference>
<dbReference type="AlphaFoldDB" id="A0A437SV13"/>
<evidence type="ECO:0000256" key="2">
    <source>
        <dbReference type="ARBA" id="ARBA00022908"/>
    </source>
</evidence>
<evidence type="ECO:0000256" key="3">
    <source>
        <dbReference type="ARBA" id="ARBA00023125"/>
    </source>
</evidence>
<dbReference type="Gene3D" id="1.10.150.130">
    <property type="match status" value="1"/>
</dbReference>
<reference evidence="8 9" key="1">
    <citation type="submission" date="2018-12" db="EMBL/GenBank/DDBJ databases">
        <authorList>
            <person name="Meng J."/>
        </authorList>
    </citation>
    <scope>NUCLEOTIDE SEQUENCE [LARGE SCALE GENOMIC DNA]</scope>
    <source>
        <strain evidence="8 9">HT111-2</strain>
    </source>
</reference>
<dbReference type="InterPro" id="IPR002104">
    <property type="entry name" value="Integrase_catalytic"/>
</dbReference>
<dbReference type="InterPro" id="IPR004107">
    <property type="entry name" value="Integrase_SAM-like_N"/>
</dbReference>
<dbReference type="SUPFAM" id="SSF56349">
    <property type="entry name" value="DNA breaking-rejoining enzymes"/>
    <property type="match status" value="1"/>
</dbReference>
<dbReference type="InterPro" id="IPR016177">
    <property type="entry name" value="DNA-bd_dom_sf"/>
</dbReference>
<accession>A0A437SV13</accession>
<dbReference type="GO" id="GO:0008907">
    <property type="term" value="F:integrase activity"/>
    <property type="evidence" value="ECO:0007669"/>
    <property type="project" value="InterPro"/>
</dbReference>
<dbReference type="InterPro" id="IPR004191">
    <property type="entry name" value="Integrase_Tn916-type_DNA-bd_N"/>
</dbReference>
<dbReference type="SUPFAM" id="SSF54171">
    <property type="entry name" value="DNA-binding domain"/>
    <property type="match status" value="1"/>
</dbReference>
<dbReference type="InterPro" id="IPR013762">
    <property type="entry name" value="Integrase-like_cat_sf"/>
</dbReference>
<dbReference type="PANTHER" id="PTHR30349:SF41">
    <property type="entry name" value="INTEGRASE_RECOMBINASE PROTEIN MJ0367-RELATED"/>
    <property type="match status" value="1"/>
</dbReference>
<dbReference type="Gene3D" id="1.10.443.10">
    <property type="entry name" value="Intergrase catalytic core"/>
    <property type="match status" value="1"/>
</dbReference>
<dbReference type="EMBL" id="RXIA01000014">
    <property type="protein sequence ID" value="RVU70722.1"/>
    <property type="molecule type" value="Genomic_DNA"/>
</dbReference>
<evidence type="ECO:0000259" key="7">
    <source>
        <dbReference type="PROSITE" id="PS51900"/>
    </source>
</evidence>
<evidence type="ECO:0000256" key="5">
    <source>
        <dbReference type="PROSITE-ProRule" id="PRU01248"/>
    </source>
</evidence>
<keyword evidence="9" id="KW-1185">Reference proteome</keyword>
<evidence type="ECO:0000313" key="8">
    <source>
        <dbReference type="EMBL" id="RVU70722.1"/>
    </source>
</evidence>
<dbReference type="Pfam" id="PF00589">
    <property type="entry name" value="Phage_integrase"/>
    <property type="match status" value="1"/>
</dbReference>
<dbReference type="Pfam" id="PF02920">
    <property type="entry name" value="Integrase_DNA"/>
    <property type="match status" value="1"/>
</dbReference>
<dbReference type="RefSeq" id="WP_103660841.1">
    <property type="nucleotide sequence ID" value="NZ_ML136882.1"/>
</dbReference>
<evidence type="ECO:0000256" key="1">
    <source>
        <dbReference type="ARBA" id="ARBA00008857"/>
    </source>
</evidence>
<comment type="similarity">
    <text evidence="1">Belongs to the 'phage' integrase family.</text>
</comment>
<keyword evidence="3 5" id="KW-0238">DNA-binding</keyword>
<dbReference type="GO" id="GO:0006310">
    <property type="term" value="P:DNA recombination"/>
    <property type="evidence" value="ECO:0007669"/>
    <property type="project" value="UniProtKB-KW"/>
</dbReference>
<dbReference type="InterPro" id="IPR044068">
    <property type="entry name" value="CB"/>
</dbReference>
<keyword evidence="2" id="KW-0229">DNA integration</keyword>
<dbReference type="PANTHER" id="PTHR30349">
    <property type="entry name" value="PHAGE INTEGRASE-RELATED"/>
    <property type="match status" value="1"/>
</dbReference>
<dbReference type="Gene3D" id="3.30.160.60">
    <property type="entry name" value="Classic Zinc Finger"/>
    <property type="match status" value="1"/>
</dbReference>
<dbReference type="InterPro" id="IPR011010">
    <property type="entry name" value="DNA_brk_join_enz"/>
</dbReference>
<evidence type="ECO:0000259" key="6">
    <source>
        <dbReference type="PROSITE" id="PS51898"/>
    </source>
</evidence>
<keyword evidence="4" id="KW-0233">DNA recombination</keyword>
<dbReference type="InterPro" id="IPR010998">
    <property type="entry name" value="Integrase_recombinase_N"/>
</dbReference>
<feature type="domain" description="Tyr recombinase" evidence="6">
    <location>
        <begin position="177"/>
        <end position="400"/>
    </location>
</feature>
<evidence type="ECO:0000313" key="9">
    <source>
        <dbReference type="Proteomes" id="UP000288291"/>
    </source>
</evidence>
<dbReference type="Pfam" id="PF14659">
    <property type="entry name" value="Phage_int_SAM_3"/>
    <property type="match status" value="1"/>
</dbReference>
<dbReference type="PROSITE" id="PS51898">
    <property type="entry name" value="TYR_RECOMBINASE"/>
    <property type="match status" value="1"/>
</dbReference>
<proteinExistence type="inferred from homology"/>
<dbReference type="InterPro" id="IPR050090">
    <property type="entry name" value="Tyrosine_recombinase_XerCD"/>
</dbReference>
<dbReference type="GO" id="GO:0003677">
    <property type="term" value="F:DNA binding"/>
    <property type="evidence" value="ECO:0007669"/>
    <property type="project" value="UniProtKB-UniRule"/>
</dbReference>
<dbReference type="Proteomes" id="UP000288291">
    <property type="component" value="Unassembled WGS sequence"/>
</dbReference>
<dbReference type="PROSITE" id="PS51900">
    <property type="entry name" value="CB"/>
    <property type="match status" value="1"/>
</dbReference>
<evidence type="ECO:0000256" key="4">
    <source>
        <dbReference type="ARBA" id="ARBA00023172"/>
    </source>
</evidence>
<feature type="domain" description="Core-binding (CB)" evidence="7">
    <location>
        <begin position="69"/>
        <end position="151"/>
    </location>
</feature>
<name>A0A437SV13_9LACO</name>
<gene>
    <name evidence="8" type="ORF">EJK17_06260</name>
</gene>
<organism evidence="8 9">
    <name type="scientific">Lactobacillus xujianguonis</name>
    <dbReference type="NCBI Taxonomy" id="2495899"/>
    <lineage>
        <taxon>Bacteria</taxon>
        <taxon>Bacillati</taxon>
        <taxon>Bacillota</taxon>
        <taxon>Bacilli</taxon>
        <taxon>Lactobacillales</taxon>
        <taxon>Lactobacillaceae</taxon>
        <taxon>Lactobacillus</taxon>
    </lineage>
</organism>